<evidence type="ECO:0000313" key="1">
    <source>
        <dbReference type="EMBL" id="CAK7940247.1"/>
    </source>
</evidence>
<reference evidence="1" key="1">
    <citation type="submission" date="2024-01" db="EMBL/GenBank/DDBJ databases">
        <authorList>
            <person name="Webb A."/>
        </authorList>
    </citation>
    <scope>NUCLEOTIDE SEQUENCE</scope>
    <source>
        <strain evidence="1">Pm1</strain>
    </source>
</reference>
<evidence type="ECO:0000313" key="2">
    <source>
        <dbReference type="Proteomes" id="UP001162060"/>
    </source>
</evidence>
<proteinExistence type="predicted"/>
<dbReference type="Proteomes" id="UP001162060">
    <property type="component" value="Unassembled WGS sequence"/>
</dbReference>
<sequence length="91" mass="10003">MRTRDGAPSSICVACSDAPPYHRISAARSALLILDRCLATVILAFAKPSERQLDFLPDLNLIDHEPESHHVPDHGGDDRRLGCGLVSMRWA</sequence>
<dbReference type="EMBL" id="CAKLBY020000256">
    <property type="protein sequence ID" value="CAK7940247.1"/>
    <property type="molecule type" value="Genomic_DNA"/>
</dbReference>
<evidence type="ECO:0008006" key="3">
    <source>
        <dbReference type="Google" id="ProtNLM"/>
    </source>
</evidence>
<comment type="caution">
    <text evidence="1">The sequence shown here is derived from an EMBL/GenBank/DDBJ whole genome shotgun (WGS) entry which is preliminary data.</text>
</comment>
<gene>
    <name evidence="1" type="ORF">PM001_LOCUS25397</name>
</gene>
<organism evidence="1 2">
    <name type="scientific">Peronospora matthiolae</name>
    <dbReference type="NCBI Taxonomy" id="2874970"/>
    <lineage>
        <taxon>Eukaryota</taxon>
        <taxon>Sar</taxon>
        <taxon>Stramenopiles</taxon>
        <taxon>Oomycota</taxon>
        <taxon>Peronosporomycetes</taxon>
        <taxon>Peronosporales</taxon>
        <taxon>Peronosporaceae</taxon>
        <taxon>Peronospora</taxon>
    </lineage>
</organism>
<accession>A0AAV1V3J3</accession>
<name>A0AAV1V3J3_9STRA</name>
<dbReference type="AlphaFoldDB" id="A0AAV1V3J3"/>
<protein>
    <recommendedName>
        <fullName evidence="3">Polyketide synthase</fullName>
    </recommendedName>
</protein>